<dbReference type="NCBIfam" id="NF047646">
    <property type="entry name" value="REP_Tyr_transpos"/>
    <property type="match status" value="1"/>
</dbReference>
<name>A0A0L8V9A7_9BACT</name>
<accession>A0A0L8V9A7</accession>
<evidence type="ECO:0000313" key="2">
    <source>
        <dbReference type="EMBL" id="KOH45031.1"/>
    </source>
</evidence>
<sequence>MSADNYFVTDQNAIYFLTFTVEDWIDVFTRKEYKVVMADSLNYCIENKGLELFAWCLMSNHIHLVCRAEENCRISDIVRDLKKFTAKAILKMIEREPESRKEWMLYRFRYAGKFDNRIKTYKFWQETNHAILLDNTRLIEQRINYTHENPVRALIVFKAEDYLYSSARDYAGEKGIVNVQMML</sequence>
<dbReference type="PANTHER" id="PTHR36966:SF1">
    <property type="entry name" value="REP-ASSOCIATED TYROSINE TRANSPOSASE"/>
    <property type="match status" value="1"/>
</dbReference>
<dbReference type="SMART" id="SM01321">
    <property type="entry name" value="Y1_Tnp"/>
    <property type="match status" value="1"/>
</dbReference>
<dbReference type="SUPFAM" id="SSF143422">
    <property type="entry name" value="Transposase IS200-like"/>
    <property type="match status" value="1"/>
</dbReference>
<proteinExistence type="predicted"/>
<evidence type="ECO:0000313" key="3">
    <source>
        <dbReference type="Proteomes" id="UP000036958"/>
    </source>
</evidence>
<dbReference type="RefSeq" id="WP_053183085.1">
    <property type="nucleotide sequence ID" value="NZ_LGIA01000149.1"/>
</dbReference>
<dbReference type="InterPro" id="IPR052715">
    <property type="entry name" value="RAYT_transposase"/>
</dbReference>
<dbReference type="InterPro" id="IPR002686">
    <property type="entry name" value="Transposase_17"/>
</dbReference>
<dbReference type="Gene3D" id="3.30.70.1290">
    <property type="entry name" value="Transposase IS200-like"/>
    <property type="match status" value="1"/>
</dbReference>
<dbReference type="GO" id="GO:0043565">
    <property type="term" value="F:sequence-specific DNA binding"/>
    <property type="evidence" value="ECO:0007669"/>
    <property type="project" value="TreeGrafter"/>
</dbReference>
<gene>
    <name evidence="2" type="ORF">NC99_21560</name>
</gene>
<dbReference type="OrthoDB" id="9788881at2"/>
<dbReference type="GO" id="GO:0004803">
    <property type="term" value="F:transposase activity"/>
    <property type="evidence" value="ECO:0007669"/>
    <property type="project" value="InterPro"/>
</dbReference>
<dbReference type="PATRIC" id="fig|1409788.3.peg.2226"/>
<dbReference type="AlphaFoldDB" id="A0A0L8V9A7"/>
<dbReference type="Proteomes" id="UP000036958">
    <property type="component" value="Unassembled WGS sequence"/>
</dbReference>
<dbReference type="GO" id="GO:0006313">
    <property type="term" value="P:DNA transposition"/>
    <property type="evidence" value="ECO:0007669"/>
    <property type="project" value="InterPro"/>
</dbReference>
<dbReference type="STRING" id="1409788.NC99_21560"/>
<dbReference type="Pfam" id="PF01797">
    <property type="entry name" value="Y1_Tnp"/>
    <property type="match status" value="1"/>
</dbReference>
<evidence type="ECO:0000259" key="1">
    <source>
        <dbReference type="SMART" id="SM01321"/>
    </source>
</evidence>
<keyword evidence="3" id="KW-1185">Reference proteome</keyword>
<reference evidence="3" key="1">
    <citation type="submission" date="2015-07" db="EMBL/GenBank/DDBJ databases">
        <title>Genome sequencing of Sunxiuqinia dokdonensis strain SK.</title>
        <authorList>
            <person name="Ahn S."/>
            <person name="Kim B.-C."/>
        </authorList>
    </citation>
    <scope>NUCLEOTIDE SEQUENCE [LARGE SCALE GENOMIC DNA]</scope>
    <source>
        <strain evidence="3">SK</strain>
    </source>
</reference>
<feature type="domain" description="Transposase IS200-like" evidence="1">
    <location>
        <begin position="10"/>
        <end position="149"/>
    </location>
</feature>
<dbReference type="EMBL" id="LGIA01000149">
    <property type="protein sequence ID" value="KOH45031.1"/>
    <property type="molecule type" value="Genomic_DNA"/>
</dbReference>
<organism evidence="2 3">
    <name type="scientific">Sunxiuqinia dokdonensis</name>
    <dbReference type="NCBI Taxonomy" id="1409788"/>
    <lineage>
        <taxon>Bacteria</taxon>
        <taxon>Pseudomonadati</taxon>
        <taxon>Bacteroidota</taxon>
        <taxon>Bacteroidia</taxon>
        <taxon>Marinilabiliales</taxon>
        <taxon>Prolixibacteraceae</taxon>
        <taxon>Sunxiuqinia</taxon>
    </lineage>
</organism>
<dbReference type="InterPro" id="IPR036515">
    <property type="entry name" value="Transposase_17_sf"/>
</dbReference>
<comment type="caution">
    <text evidence="2">The sequence shown here is derived from an EMBL/GenBank/DDBJ whole genome shotgun (WGS) entry which is preliminary data.</text>
</comment>
<dbReference type="PANTHER" id="PTHR36966">
    <property type="entry name" value="REP-ASSOCIATED TYROSINE TRANSPOSASE"/>
    <property type="match status" value="1"/>
</dbReference>
<protein>
    <submittedName>
        <fullName evidence="2">Transposase</fullName>
    </submittedName>
</protein>